<dbReference type="GO" id="GO:0006355">
    <property type="term" value="P:regulation of DNA-templated transcription"/>
    <property type="evidence" value="ECO:0007669"/>
    <property type="project" value="InterPro"/>
</dbReference>
<dbReference type="InterPro" id="IPR000504">
    <property type="entry name" value="RRM_dom"/>
</dbReference>
<dbReference type="AlphaFoldDB" id="A0A1Y2D3Z5"/>
<keyword evidence="2 4" id="KW-0694">RNA-binding</keyword>
<evidence type="ECO:0000256" key="2">
    <source>
        <dbReference type="ARBA" id="ARBA00022884"/>
    </source>
</evidence>
<feature type="compositionally biased region" description="Low complexity" evidence="5">
    <location>
        <begin position="92"/>
        <end position="121"/>
    </location>
</feature>
<comment type="subcellular location">
    <subcellularLocation>
        <location evidence="1">Nucleus</location>
    </subcellularLocation>
</comment>
<feature type="compositionally biased region" description="Low complexity" evidence="5">
    <location>
        <begin position="157"/>
        <end position="167"/>
    </location>
</feature>
<feature type="compositionally biased region" description="Gly residues" evidence="5">
    <location>
        <begin position="122"/>
        <end position="136"/>
    </location>
</feature>
<feature type="compositionally biased region" description="Gly residues" evidence="5">
    <location>
        <begin position="275"/>
        <end position="313"/>
    </location>
</feature>
<dbReference type="InterPro" id="IPR012677">
    <property type="entry name" value="Nucleotide-bd_a/b_plait_sf"/>
</dbReference>
<evidence type="ECO:0000259" key="6">
    <source>
        <dbReference type="PROSITE" id="PS50102"/>
    </source>
</evidence>
<feature type="region of interest" description="Disordered" evidence="5">
    <location>
        <begin position="275"/>
        <end position="315"/>
    </location>
</feature>
<keyword evidence="3" id="KW-0539">Nucleus</keyword>
<comment type="caution">
    <text evidence="7">The sequence shown here is derived from an EMBL/GenBank/DDBJ whole genome shotgun (WGS) entry which is preliminary data.</text>
</comment>
<gene>
    <name evidence="7" type="ORF">BCR33DRAFT_761147</name>
</gene>
<proteinExistence type="predicted"/>
<dbReference type="SMART" id="SM00360">
    <property type="entry name" value="RRM"/>
    <property type="match status" value="1"/>
</dbReference>
<feature type="region of interest" description="Disordered" evidence="5">
    <location>
        <begin position="92"/>
        <end position="172"/>
    </location>
</feature>
<evidence type="ECO:0000313" key="8">
    <source>
        <dbReference type="Proteomes" id="UP000193642"/>
    </source>
</evidence>
<reference evidence="7 8" key="1">
    <citation type="submission" date="2016-07" db="EMBL/GenBank/DDBJ databases">
        <title>Pervasive Adenine N6-methylation of Active Genes in Fungi.</title>
        <authorList>
            <consortium name="DOE Joint Genome Institute"/>
            <person name="Mondo S.J."/>
            <person name="Dannebaum R.O."/>
            <person name="Kuo R.C."/>
            <person name="Labutti K."/>
            <person name="Haridas S."/>
            <person name="Kuo A."/>
            <person name="Salamov A."/>
            <person name="Ahrendt S.R."/>
            <person name="Lipzen A."/>
            <person name="Sullivan W."/>
            <person name="Andreopoulos W.B."/>
            <person name="Clum A."/>
            <person name="Lindquist E."/>
            <person name="Daum C."/>
            <person name="Ramamoorthy G.K."/>
            <person name="Gryganskyi A."/>
            <person name="Culley D."/>
            <person name="Magnuson J.K."/>
            <person name="James T.Y."/>
            <person name="O'Malley M.A."/>
            <person name="Stajich J.E."/>
            <person name="Spatafora J.W."/>
            <person name="Visel A."/>
            <person name="Grigoriev I.V."/>
        </authorList>
    </citation>
    <scope>NUCLEOTIDE SEQUENCE [LARGE SCALE GENOMIC DNA]</scope>
    <source>
        <strain evidence="7 8">JEL800</strain>
    </source>
</reference>
<dbReference type="InterPro" id="IPR034870">
    <property type="entry name" value="TET_fam"/>
</dbReference>
<dbReference type="SUPFAM" id="SSF54928">
    <property type="entry name" value="RNA-binding domain, RBD"/>
    <property type="match status" value="1"/>
</dbReference>
<evidence type="ECO:0000256" key="3">
    <source>
        <dbReference type="ARBA" id="ARBA00023242"/>
    </source>
</evidence>
<dbReference type="InterPro" id="IPR035979">
    <property type="entry name" value="RBD_domain_sf"/>
</dbReference>
<sequence length="344" mass="35370">TAATKPTQPCGLSTTPHRLLRAEARAQQAVKLVRFFVFLATTHSFGACCLLVKVLNTSIYSIYNHTSPSPLSVWYRYWLLRYVCFRSIKKGAASSSAPSSGNEQGGRNYNSGSYGGNESQSSGGGGYGSYGGGNRGNYGSSAQGSSTNNVPLGVRGGASSSSASSSGVPEGKQEDTIYITGLPDTVTEDSLAQHFGQIGIIKTDKKLRPPGPKIWIYRDKASQIPKGDATLSYEDPPAAQAAIKFFSGKSFPGGGVITVVLADAPAGAIKFAESGGRGGGRGGRGGGRGGFGDRGGYGGGGGGRGGPPGGGRVTGNALAVPTRTLPEDLSVIAVKLPVLLDRWR</sequence>
<evidence type="ECO:0000256" key="5">
    <source>
        <dbReference type="SAM" id="MobiDB-lite"/>
    </source>
</evidence>
<evidence type="ECO:0000313" key="7">
    <source>
        <dbReference type="EMBL" id="ORY53836.1"/>
    </source>
</evidence>
<name>A0A1Y2D3Z5_9FUNG</name>
<dbReference type="PANTHER" id="PTHR23238">
    <property type="entry name" value="RNA BINDING PROTEIN"/>
    <property type="match status" value="1"/>
</dbReference>
<keyword evidence="8" id="KW-1185">Reference proteome</keyword>
<evidence type="ECO:0000256" key="4">
    <source>
        <dbReference type="PROSITE-ProRule" id="PRU00176"/>
    </source>
</evidence>
<dbReference type="GO" id="GO:0003723">
    <property type="term" value="F:RNA binding"/>
    <property type="evidence" value="ECO:0007669"/>
    <property type="project" value="UniProtKB-UniRule"/>
</dbReference>
<evidence type="ECO:0000256" key="1">
    <source>
        <dbReference type="ARBA" id="ARBA00004123"/>
    </source>
</evidence>
<feature type="non-terminal residue" evidence="7">
    <location>
        <position position="1"/>
    </location>
</feature>
<dbReference type="EMBL" id="MCGO01000001">
    <property type="protein sequence ID" value="ORY53836.1"/>
    <property type="molecule type" value="Genomic_DNA"/>
</dbReference>
<dbReference type="OrthoDB" id="639027at2759"/>
<protein>
    <submittedName>
        <fullName evidence="7">RNA-binding domain-containing protein</fullName>
    </submittedName>
</protein>
<dbReference type="STRING" id="329046.A0A1Y2D3Z5"/>
<accession>A0A1Y2D3Z5</accession>
<dbReference type="PROSITE" id="PS50102">
    <property type="entry name" value="RRM"/>
    <property type="match status" value="1"/>
</dbReference>
<dbReference type="Gene3D" id="3.30.70.330">
    <property type="match status" value="1"/>
</dbReference>
<dbReference type="Proteomes" id="UP000193642">
    <property type="component" value="Unassembled WGS sequence"/>
</dbReference>
<dbReference type="GO" id="GO:0005634">
    <property type="term" value="C:nucleus"/>
    <property type="evidence" value="ECO:0007669"/>
    <property type="project" value="UniProtKB-SubCell"/>
</dbReference>
<feature type="domain" description="RRM" evidence="6">
    <location>
        <begin position="175"/>
        <end position="264"/>
    </location>
</feature>
<dbReference type="Pfam" id="PF00076">
    <property type="entry name" value="RRM_1"/>
    <property type="match status" value="1"/>
</dbReference>
<organism evidence="7 8">
    <name type="scientific">Rhizoclosmatium globosum</name>
    <dbReference type="NCBI Taxonomy" id="329046"/>
    <lineage>
        <taxon>Eukaryota</taxon>
        <taxon>Fungi</taxon>
        <taxon>Fungi incertae sedis</taxon>
        <taxon>Chytridiomycota</taxon>
        <taxon>Chytridiomycota incertae sedis</taxon>
        <taxon>Chytridiomycetes</taxon>
        <taxon>Chytridiales</taxon>
        <taxon>Chytriomycetaceae</taxon>
        <taxon>Rhizoclosmatium</taxon>
    </lineage>
</organism>